<dbReference type="Proteomes" id="UP000189513">
    <property type="component" value="Unassembled WGS sequence"/>
</dbReference>
<evidence type="ECO:0000256" key="6">
    <source>
        <dbReference type="SAM" id="SignalP"/>
    </source>
</evidence>
<dbReference type="AlphaFoldDB" id="A0A061B1N8"/>
<name>A0A061B1N8_CYBFA</name>
<evidence type="ECO:0000256" key="3">
    <source>
        <dbReference type="ARBA" id="ARBA00022946"/>
    </source>
</evidence>
<keyword evidence="6" id="KW-0732">Signal</keyword>
<dbReference type="Pfam" id="PF15786">
    <property type="entry name" value="PET117"/>
    <property type="match status" value="1"/>
</dbReference>
<dbReference type="PANTHER" id="PTHR28163">
    <property type="entry name" value="PROTEIN PET117 HOMOLOG, MITOCHONDRIAL"/>
    <property type="match status" value="1"/>
</dbReference>
<keyword evidence="3" id="KW-0809">Transit peptide</keyword>
<dbReference type="GO" id="GO:0005739">
    <property type="term" value="C:mitochondrion"/>
    <property type="evidence" value="ECO:0007669"/>
    <property type="project" value="UniProtKB-SubCell"/>
</dbReference>
<dbReference type="PANTHER" id="PTHR28163:SF1">
    <property type="entry name" value="PROTEIN PET117 HOMOLOG, MITOCHONDRIAL"/>
    <property type="match status" value="1"/>
</dbReference>
<dbReference type="GO" id="GO:0033617">
    <property type="term" value="P:mitochondrial respiratory chain complex IV assembly"/>
    <property type="evidence" value="ECO:0007669"/>
    <property type="project" value="TreeGrafter"/>
</dbReference>
<dbReference type="EMBL" id="LK052897">
    <property type="protein sequence ID" value="CDR43735.1"/>
    <property type="molecule type" value="Genomic_DNA"/>
</dbReference>
<proteinExistence type="inferred from homology"/>
<dbReference type="OMA" id="VHYVQEL"/>
<dbReference type="OrthoDB" id="3980254at2759"/>
<feature type="chain" id="PRO_5015026827" evidence="6">
    <location>
        <begin position="24"/>
        <end position="91"/>
    </location>
</feature>
<sequence length="91" mass="10587">MSRASKITLFTSIVATTITVAWVHKVQEEEKQALHQGPIKDAKRMEEKRLKKKLLVNQQEHEYQQELRKKFEQIQPLSGKTVTGPEEDSEK</sequence>
<evidence type="ECO:0000313" key="9">
    <source>
        <dbReference type="Proteomes" id="UP000189513"/>
    </source>
</evidence>
<dbReference type="STRING" id="36022.A0A061B1N8"/>
<comment type="subcellular location">
    <subcellularLocation>
        <location evidence="1">Mitochondrion</location>
    </subcellularLocation>
</comment>
<protein>
    <submittedName>
        <fullName evidence="7">CYFA0S12e03752g1_1</fullName>
    </submittedName>
</protein>
<evidence type="ECO:0000256" key="4">
    <source>
        <dbReference type="ARBA" id="ARBA00023128"/>
    </source>
</evidence>
<evidence type="ECO:0000256" key="2">
    <source>
        <dbReference type="ARBA" id="ARBA00008197"/>
    </source>
</evidence>
<dbReference type="InterPro" id="IPR031568">
    <property type="entry name" value="Pet117"/>
</dbReference>
<dbReference type="EMBL" id="MPUK01000011">
    <property type="protein sequence ID" value="ONH65463.1"/>
    <property type="molecule type" value="Genomic_DNA"/>
</dbReference>
<reference evidence="7" key="1">
    <citation type="journal article" date="2014" name="Genome Announc.">
        <title>Genome sequence of the yeast Cyberlindnera fabianii (Hansenula fabianii).</title>
        <authorList>
            <person name="Freel K.C."/>
            <person name="Sarilar V."/>
            <person name="Neuveglise C."/>
            <person name="Devillers H."/>
            <person name="Friedrich A."/>
            <person name="Schacherer J."/>
        </authorList>
    </citation>
    <scope>NUCLEOTIDE SEQUENCE</scope>
    <source>
        <strain evidence="7">YJS4271</strain>
    </source>
</reference>
<feature type="region of interest" description="Disordered" evidence="5">
    <location>
        <begin position="70"/>
        <end position="91"/>
    </location>
</feature>
<accession>A0A061B1N8</accession>
<evidence type="ECO:0000313" key="7">
    <source>
        <dbReference type="EMBL" id="CDR43735.1"/>
    </source>
</evidence>
<keyword evidence="4" id="KW-0496">Mitochondrion</keyword>
<gene>
    <name evidence="8" type="ORF">BON22_4735</name>
    <name evidence="7" type="ORF">CYFA0S_12e03752g</name>
</gene>
<feature type="signal peptide" evidence="6">
    <location>
        <begin position="1"/>
        <end position="23"/>
    </location>
</feature>
<evidence type="ECO:0000256" key="1">
    <source>
        <dbReference type="ARBA" id="ARBA00004173"/>
    </source>
</evidence>
<keyword evidence="9" id="KW-1185">Reference proteome</keyword>
<comment type="similarity">
    <text evidence="2">Belongs to the PET117 family.</text>
</comment>
<reference evidence="9" key="2">
    <citation type="journal article" date="2017" name="Genome Announc.">
        <title>Genome sequences of Cyberlindnera fabianii 65, Pichia kudriavzevii 129, and Saccharomyces cerevisiae 131 isolated from fermented masau fruits in Zimbabwe.</title>
        <authorList>
            <person name="van Rijswijck I.M.H."/>
            <person name="Derks M.F.L."/>
            <person name="Abee T."/>
            <person name="de Ridder D."/>
            <person name="Smid E.J."/>
        </authorList>
    </citation>
    <scope>NUCLEOTIDE SEQUENCE [LARGE SCALE GENOMIC DNA]</scope>
    <source>
        <strain evidence="9">65</strain>
    </source>
</reference>
<evidence type="ECO:0000256" key="5">
    <source>
        <dbReference type="SAM" id="MobiDB-lite"/>
    </source>
</evidence>
<organism evidence="7">
    <name type="scientific">Cyberlindnera fabianii</name>
    <name type="common">Yeast</name>
    <name type="synonym">Hansenula fabianii</name>
    <dbReference type="NCBI Taxonomy" id="36022"/>
    <lineage>
        <taxon>Eukaryota</taxon>
        <taxon>Fungi</taxon>
        <taxon>Dikarya</taxon>
        <taxon>Ascomycota</taxon>
        <taxon>Saccharomycotina</taxon>
        <taxon>Saccharomycetes</taxon>
        <taxon>Phaffomycetales</taxon>
        <taxon>Phaffomycetaceae</taxon>
        <taxon>Cyberlindnera</taxon>
    </lineage>
</organism>
<evidence type="ECO:0000313" key="8">
    <source>
        <dbReference type="EMBL" id="ONH65463.1"/>
    </source>
</evidence>
<reference evidence="8" key="3">
    <citation type="submission" date="2017-01" db="EMBL/GenBank/DDBJ databases">
        <authorList>
            <person name="Mah S.A."/>
            <person name="Swanson W.J."/>
            <person name="Moy G.W."/>
            <person name="Vacquier V.D."/>
        </authorList>
    </citation>
    <scope>NUCLEOTIDE SEQUENCE [LARGE SCALE GENOMIC DNA]</scope>
    <source>
        <strain evidence="8">65</strain>
    </source>
</reference>
<dbReference type="VEuPathDB" id="FungiDB:BON22_4735"/>